<protein>
    <recommendedName>
        <fullName evidence="7">Calpain catalytic domain-containing protein</fullName>
    </recommendedName>
</protein>
<feature type="active site" evidence="5">
    <location>
        <position position="442"/>
    </location>
</feature>
<feature type="compositionally biased region" description="Polar residues" evidence="6">
    <location>
        <begin position="835"/>
        <end position="844"/>
    </location>
</feature>
<keyword evidence="4 5" id="KW-0788">Thiol protease</keyword>
<proteinExistence type="inferred from homology"/>
<comment type="similarity">
    <text evidence="1">Belongs to the peptidase C2 family.</text>
</comment>
<reference evidence="8 9" key="1">
    <citation type="journal article" date="2024" name="Commun. Biol.">
        <title>Comparative genomic analysis of thermophilic fungi reveals convergent evolutionary adaptations and gene losses.</title>
        <authorList>
            <person name="Steindorff A.S."/>
            <person name="Aguilar-Pontes M.V."/>
            <person name="Robinson A.J."/>
            <person name="Andreopoulos B."/>
            <person name="LaButti K."/>
            <person name="Kuo A."/>
            <person name="Mondo S."/>
            <person name="Riley R."/>
            <person name="Otillar R."/>
            <person name="Haridas S."/>
            <person name="Lipzen A."/>
            <person name="Grimwood J."/>
            <person name="Schmutz J."/>
            <person name="Clum A."/>
            <person name="Reid I.D."/>
            <person name="Moisan M.C."/>
            <person name="Butler G."/>
            <person name="Nguyen T.T.M."/>
            <person name="Dewar K."/>
            <person name="Conant G."/>
            <person name="Drula E."/>
            <person name="Henrissat B."/>
            <person name="Hansel C."/>
            <person name="Singer S."/>
            <person name="Hutchinson M.I."/>
            <person name="de Vries R.P."/>
            <person name="Natvig D.O."/>
            <person name="Powell A.J."/>
            <person name="Tsang A."/>
            <person name="Grigoriev I.V."/>
        </authorList>
    </citation>
    <scope>NUCLEOTIDE SEQUENCE [LARGE SCALE GENOMIC DNA]</scope>
    <source>
        <strain evidence="8 9">ATCC 24622</strain>
    </source>
</reference>
<accession>A0ABR3Y0R5</accession>
<feature type="compositionally biased region" description="Basic residues" evidence="6">
    <location>
        <begin position="12"/>
        <end position="22"/>
    </location>
</feature>
<feature type="compositionally biased region" description="Polar residues" evidence="6">
    <location>
        <begin position="946"/>
        <end position="966"/>
    </location>
</feature>
<evidence type="ECO:0000256" key="6">
    <source>
        <dbReference type="SAM" id="MobiDB-lite"/>
    </source>
</evidence>
<dbReference type="PROSITE" id="PS50203">
    <property type="entry name" value="CALPAIN_CAT"/>
    <property type="match status" value="1"/>
</dbReference>
<gene>
    <name evidence="8" type="ORF">VTK73DRAFT_3743</name>
</gene>
<evidence type="ECO:0000313" key="8">
    <source>
        <dbReference type="EMBL" id="KAL1881458.1"/>
    </source>
</evidence>
<dbReference type="Pfam" id="PF00648">
    <property type="entry name" value="Peptidase_C2"/>
    <property type="match status" value="1"/>
</dbReference>
<organism evidence="8 9">
    <name type="scientific">Phialemonium thermophilum</name>
    <dbReference type="NCBI Taxonomy" id="223376"/>
    <lineage>
        <taxon>Eukaryota</taxon>
        <taxon>Fungi</taxon>
        <taxon>Dikarya</taxon>
        <taxon>Ascomycota</taxon>
        <taxon>Pezizomycotina</taxon>
        <taxon>Sordariomycetes</taxon>
        <taxon>Sordariomycetidae</taxon>
        <taxon>Cephalothecales</taxon>
        <taxon>Cephalothecaceae</taxon>
        <taxon>Phialemonium</taxon>
    </lineage>
</organism>
<feature type="region of interest" description="Disordered" evidence="6">
    <location>
        <begin position="1"/>
        <end position="26"/>
    </location>
</feature>
<feature type="compositionally biased region" description="Basic and acidic residues" evidence="6">
    <location>
        <begin position="200"/>
        <end position="219"/>
    </location>
</feature>
<keyword evidence="2 5" id="KW-0645">Protease</keyword>
<feature type="compositionally biased region" description="Polar residues" evidence="6">
    <location>
        <begin position="974"/>
        <end position="984"/>
    </location>
</feature>
<comment type="caution">
    <text evidence="8">The sequence shown here is derived from an EMBL/GenBank/DDBJ whole genome shotgun (WGS) entry which is preliminary data.</text>
</comment>
<dbReference type="EMBL" id="JAZHXJ010000022">
    <property type="protein sequence ID" value="KAL1881458.1"/>
    <property type="molecule type" value="Genomic_DNA"/>
</dbReference>
<evidence type="ECO:0000259" key="7">
    <source>
        <dbReference type="PROSITE" id="PS50203"/>
    </source>
</evidence>
<feature type="region of interest" description="Disordered" evidence="6">
    <location>
        <begin position="710"/>
        <end position="1111"/>
    </location>
</feature>
<dbReference type="SUPFAM" id="SSF54001">
    <property type="entry name" value="Cysteine proteinases"/>
    <property type="match status" value="1"/>
</dbReference>
<sequence length="1217" mass="137472">MDKMRGQPSSSRHGRRGKRKTPQQKLDAFWKRFITNTPGKAMTVIPQNQYTSRTISRGVGIKADGGDSVGITTAPVASYEEAAAICQAKVDKIVSECRRVNQKYRDPHFDLEFDLKMDLRDCLDSLNNRRRPTVVIDDVSSSDGESKSGTSSGSSDMSSDAYDSSGSSSSRSPHRFRSRTYRGQRGENHKTCFGAKTKGHYPDRLDDSRIPRPRDKDPKAIFRPKSVKRVGEIFEEPKFYIEGPTANDVRQGRDGDCWLMAALCTLSNKPGLIEKICVARNEEVGVYGFVFHRDGEWFSEIIDDKLYLTKPDYDEVNLERVLWEDRDRVNTEETYRKTYQSNSGALYFAQCENPNETWLPLLEKAYAKAHGDYSAIDGGFTGEGIEDLTGGVTSELFTTDILDKEHFWREELMKVNEQFLFGCSTGIWGRGWGERKGIYELHAYSVMRAVDIDGERLLLLKNPLGKGEWKGAWSDGSKEWTPEWLKKLNHRFGDDGAFWISYEDLLRKYQAFDRTRLFGPDWRVASIWTVMAVPWTLEYHDTKFAFNLTKPGPVVLVLSQLDDRYFRGLEGQYRFELSFRLHRAGEDDYLVRSQTNYRMMRSVNIELELEAGEYWVLVKIDAVRDDSVMPLEDVVRAQAKARREKLMRIGMAYDMAHSKCRVIETPEEKKAREAHESRKREKERQEMRDKLLKAREKEYYFRKKRFERQKKKLEKRKEKQRAREEKRQTETSKATLLDGASGSKRPKTASIQEPRPRDGNAQDTKGISPTTLSSEHRYDMGGEGNLAAVDTNGLRDEPDAPFLSEDHCTEQSDTENGRPVEEGKRSLETVINYAEQVSSVTPPQEHSPYVPRKPNTEVSGKSSNDEGQQRLIEGDNPESFSDHSQTPDPPPAGKPDQEAALEAGDDPNSAETSAKARGKLEEATYDNGKGELVANVVCSATGGPRPSTSAAEQQLSREQTFHSVRSSPDENPDLGSSTADSSLWETEAHNKQASVSQAAAPTLSEHRGQVPRTTASQPPPGYPSHRPIPSHGLMPQPAGYRVERPVRPMGRGLLGTNPESDDDGPSSLSSMSDVTDRELDFMIEDYKQRPTPPLPVRPLPQRTAFRDGKDSAWQRDPWNAVAAIGFRVFYKLSADAGRSNNENEKNSGKAEDRESMEKEAVVRLRIIRPSLYRDIEGREDGKDAEKLKGGKADASKVLDLDDSAKDATLHEPEMKIT</sequence>
<evidence type="ECO:0000256" key="2">
    <source>
        <dbReference type="ARBA" id="ARBA00022670"/>
    </source>
</evidence>
<feature type="active site" evidence="5">
    <location>
        <position position="462"/>
    </location>
</feature>
<dbReference type="InterPro" id="IPR038765">
    <property type="entry name" value="Papain-like_cys_pep_sf"/>
</dbReference>
<evidence type="ECO:0000256" key="1">
    <source>
        <dbReference type="ARBA" id="ARBA00007623"/>
    </source>
</evidence>
<dbReference type="PANTHER" id="PTHR10183">
    <property type="entry name" value="CALPAIN"/>
    <property type="match status" value="1"/>
</dbReference>
<feature type="compositionally biased region" description="Basic and acidic residues" evidence="6">
    <location>
        <begin position="793"/>
        <end position="827"/>
    </location>
</feature>
<evidence type="ECO:0000256" key="5">
    <source>
        <dbReference type="PROSITE-ProRule" id="PRU00239"/>
    </source>
</evidence>
<feature type="compositionally biased region" description="Polar residues" evidence="6">
    <location>
        <begin position="761"/>
        <end position="773"/>
    </location>
</feature>
<keyword evidence="3 5" id="KW-0378">Hydrolase</keyword>
<evidence type="ECO:0000313" key="9">
    <source>
        <dbReference type="Proteomes" id="UP001586593"/>
    </source>
</evidence>
<feature type="region of interest" description="Disordered" evidence="6">
    <location>
        <begin position="664"/>
        <end position="687"/>
    </location>
</feature>
<feature type="compositionally biased region" description="Basic and acidic residues" evidence="6">
    <location>
        <begin position="715"/>
        <end position="730"/>
    </location>
</feature>
<dbReference type="Proteomes" id="UP001586593">
    <property type="component" value="Unassembled WGS sequence"/>
</dbReference>
<keyword evidence="9" id="KW-1185">Reference proteome</keyword>
<feature type="compositionally biased region" description="Basic and acidic residues" evidence="6">
    <location>
        <begin position="1074"/>
        <end position="1088"/>
    </location>
</feature>
<dbReference type="SMART" id="SM00230">
    <property type="entry name" value="CysPc"/>
    <property type="match status" value="1"/>
</dbReference>
<dbReference type="Gene3D" id="3.90.70.10">
    <property type="entry name" value="Cysteine proteinases"/>
    <property type="match status" value="1"/>
</dbReference>
<feature type="region of interest" description="Disordered" evidence="6">
    <location>
        <begin position="134"/>
        <end position="219"/>
    </location>
</feature>
<dbReference type="InterPro" id="IPR001300">
    <property type="entry name" value="Peptidase_C2_calpain_cat"/>
</dbReference>
<evidence type="ECO:0000256" key="4">
    <source>
        <dbReference type="ARBA" id="ARBA00022807"/>
    </source>
</evidence>
<name>A0ABR3Y0R5_9PEZI</name>
<feature type="compositionally biased region" description="Low complexity" evidence="6">
    <location>
        <begin position="137"/>
        <end position="171"/>
    </location>
</feature>
<feature type="compositionally biased region" description="Basic and acidic residues" evidence="6">
    <location>
        <begin position="1141"/>
        <end position="1158"/>
    </location>
</feature>
<dbReference type="PANTHER" id="PTHR10183:SF379">
    <property type="entry name" value="CALPAIN-5"/>
    <property type="match status" value="1"/>
</dbReference>
<dbReference type="InterPro" id="IPR022684">
    <property type="entry name" value="Calpain_cysteine_protease"/>
</dbReference>
<feature type="region of interest" description="Disordered" evidence="6">
    <location>
        <begin position="1135"/>
        <end position="1158"/>
    </location>
</feature>
<evidence type="ECO:0000256" key="3">
    <source>
        <dbReference type="ARBA" id="ARBA00022801"/>
    </source>
</evidence>
<feature type="domain" description="Calpain catalytic" evidence="7">
    <location>
        <begin position="228"/>
        <end position="518"/>
    </location>
</feature>
<feature type="active site" evidence="5">
    <location>
        <position position="257"/>
    </location>
</feature>
<dbReference type="CDD" id="cd00044">
    <property type="entry name" value="CysPc"/>
    <property type="match status" value="1"/>
</dbReference>
<feature type="compositionally biased region" description="Basic residues" evidence="6">
    <location>
        <begin position="172"/>
        <end position="182"/>
    </location>
</feature>
<feature type="region of interest" description="Disordered" evidence="6">
    <location>
        <begin position="1175"/>
        <end position="1217"/>
    </location>
</feature>